<gene>
    <name evidence="1" type="ORF">DPMN_133670</name>
</gene>
<dbReference type="Proteomes" id="UP000828390">
    <property type="component" value="Unassembled WGS sequence"/>
</dbReference>
<name>A0A9D4G0K7_DREPO</name>
<organism evidence="1 2">
    <name type="scientific">Dreissena polymorpha</name>
    <name type="common">Zebra mussel</name>
    <name type="synonym">Mytilus polymorpha</name>
    <dbReference type="NCBI Taxonomy" id="45954"/>
    <lineage>
        <taxon>Eukaryota</taxon>
        <taxon>Metazoa</taxon>
        <taxon>Spiralia</taxon>
        <taxon>Lophotrochozoa</taxon>
        <taxon>Mollusca</taxon>
        <taxon>Bivalvia</taxon>
        <taxon>Autobranchia</taxon>
        <taxon>Heteroconchia</taxon>
        <taxon>Euheterodonta</taxon>
        <taxon>Imparidentia</taxon>
        <taxon>Neoheterodontei</taxon>
        <taxon>Myida</taxon>
        <taxon>Dreissenoidea</taxon>
        <taxon>Dreissenidae</taxon>
        <taxon>Dreissena</taxon>
    </lineage>
</organism>
<evidence type="ECO:0000313" key="2">
    <source>
        <dbReference type="Proteomes" id="UP000828390"/>
    </source>
</evidence>
<evidence type="ECO:0000313" key="1">
    <source>
        <dbReference type="EMBL" id="KAH3805367.1"/>
    </source>
</evidence>
<comment type="caution">
    <text evidence="1">The sequence shown here is derived from an EMBL/GenBank/DDBJ whole genome shotgun (WGS) entry which is preliminary data.</text>
</comment>
<reference evidence="1" key="2">
    <citation type="submission" date="2020-11" db="EMBL/GenBank/DDBJ databases">
        <authorList>
            <person name="McCartney M.A."/>
            <person name="Auch B."/>
            <person name="Kono T."/>
            <person name="Mallez S."/>
            <person name="Becker A."/>
            <person name="Gohl D.M."/>
            <person name="Silverstein K.A.T."/>
            <person name="Koren S."/>
            <person name="Bechman K.B."/>
            <person name="Herman A."/>
            <person name="Abrahante J.E."/>
            <person name="Garbe J."/>
        </authorList>
    </citation>
    <scope>NUCLEOTIDE SEQUENCE</scope>
    <source>
        <strain evidence="1">Duluth1</strain>
        <tissue evidence="1">Whole animal</tissue>
    </source>
</reference>
<dbReference type="AlphaFoldDB" id="A0A9D4G0K7"/>
<protein>
    <submittedName>
        <fullName evidence="1">Uncharacterized protein</fullName>
    </submittedName>
</protein>
<dbReference type="EMBL" id="JAIWYP010000006">
    <property type="protein sequence ID" value="KAH3805367.1"/>
    <property type="molecule type" value="Genomic_DNA"/>
</dbReference>
<sequence length="52" mass="5906">MVVFTCAIEPSTPICSRYDHEERLSERVLRNELALETTLNDILKTNAKVVDA</sequence>
<proteinExistence type="predicted"/>
<keyword evidence="2" id="KW-1185">Reference proteome</keyword>
<accession>A0A9D4G0K7</accession>
<reference evidence="1" key="1">
    <citation type="journal article" date="2019" name="bioRxiv">
        <title>The Genome of the Zebra Mussel, Dreissena polymorpha: A Resource for Invasive Species Research.</title>
        <authorList>
            <person name="McCartney M.A."/>
            <person name="Auch B."/>
            <person name="Kono T."/>
            <person name="Mallez S."/>
            <person name="Zhang Y."/>
            <person name="Obille A."/>
            <person name="Becker A."/>
            <person name="Abrahante J.E."/>
            <person name="Garbe J."/>
            <person name="Badalamenti J.P."/>
            <person name="Herman A."/>
            <person name="Mangelson H."/>
            <person name="Liachko I."/>
            <person name="Sullivan S."/>
            <person name="Sone E.D."/>
            <person name="Koren S."/>
            <person name="Silverstein K.A.T."/>
            <person name="Beckman K.B."/>
            <person name="Gohl D.M."/>
        </authorList>
    </citation>
    <scope>NUCLEOTIDE SEQUENCE</scope>
    <source>
        <strain evidence="1">Duluth1</strain>
        <tissue evidence="1">Whole animal</tissue>
    </source>
</reference>